<feature type="compositionally biased region" description="Polar residues" evidence="1">
    <location>
        <begin position="253"/>
        <end position="282"/>
    </location>
</feature>
<dbReference type="Pfam" id="PF03732">
    <property type="entry name" value="Retrotrans_gag"/>
    <property type="match status" value="1"/>
</dbReference>
<name>A0A5B6VN62_9ROSI</name>
<feature type="compositionally biased region" description="Basic and acidic residues" evidence="1">
    <location>
        <begin position="223"/>
        <end position="235"/>
    </location>
</feature>
<feature type="compositionally biased region" description="Basic and acidic residues" evidence="1">
    <location>
        <begin position="352"/>
        <end position="361"/>
    </location>
</feature>
<feature type="region of interest" description="Disordered" evidence="1">
    <location>
        <begin position="223"/>
        <end position="282"/>
    </location>
</feature>
<evidence type="ECO:0000313" key="4">
    <source>
        <dbReference type="Proteomes" id="UP000325315"/>
    </source>
</evidence>
<organism evidence="3 4">
    <name type="scientific">Gossypium australe</name>
    <dbReference type="NCBI Taxonomy" id="47621"/>
    <lineage>
        <taxon>Eukaryota</taxon>
        <taxon>Viridiplantae</taxon>
        <taxon>Streptophyta</taxon>
        <taxon>Embryophyta</taxon>
        <taxon>Tracheophyta</taxon>
        <taxon>Spermatophyta</taxon>
        <taxon>Magnoliopsida</taxon>
        <taxon>eudicotyledons</taxon>
        <taxon>Gunneridae</taxon>
        <taxon>Pentapetalae</taxon>
        <taxon>rosids</taxon>
        <taxon>malvids</taxon>
        <taxon>Malvales</taxon>
        <taxon>Malvaceae</taxon>
        <taxon>Malvoideae</taxon>
        <taxon>Gossypium</taxon>
    </lineage>
</organism>
<evidence type="ECO:0000313" key="3">
    <source>
        <dbReference type="EMBL" id="KAA3470475.1"/>
    </source>
</evidence>
<dbReference type="CDD" id="cd00303">
    <property type="entry name" value="retropepsin_like"/>
    <property type="match status" value="1"/>
</dbReference>
<protein>
    <submittedName>
        <fullName evidence="3">Gag-Pol polyprotein</fullName>
    </submittedName>
</protein>
<dbReference type="AlphaFoldDB" id="A0A5B6VN62"/>
<evidence type="ECO:0000259" key="2">
    <source>
        <dbReference type="Pfam" id="PF03732"/>
    </source>
</evidence>
<dbReference type="InterPro" id="IPR032567">
    <property type="entry name" value="RTL1-rel"/>
</dbReference>
<dbReference type="PANTHER" id="PTHR15503">
    <property type="entry name" value="LDOC1 RELATED"/>
    <property type="match status" value="1"/>
</dbReference>
<feature type="region of interest" description="Disordered" evidence="1">
    <location>
        <begin position="1"/>
        <end position="37"/>
    </location>
</feature>
<dbReference type="EMBL" id="SMMG02000006">
    <property type="protein sequence ID" value="KAA3470475.1"/>
    <property type="molecule type" value="Genomic_DNA"/>
</dbReference>
<accession>A0A5B6VN62</accession>
<gene>
    <name evidence="3" type="ORF">EPI10_016184</name>
</gene>
<dbReference type="Gene3D" id="2.40.70.10">
    <property type="entry name" value="Acid Proteases"/>
    <property type="match status" value="1"/>
</dbReference>
<sequence>MDPNRAFADDVESNVPAPAPRIAPATSRPNDSSDGGEAKEAFFRMMSEWFLEFVRTNSAVPQPPPPQIPIVPQVVDPIRLNKPHYGAEEFRATADDVAERVELWIENTIRTLISVVPRERITWDFFQVEFRKKYISQWFIDQKRRELLELKQGCMSITEYEREFVRLSQYAQKCVSIEAPMCKHFIEGLNEDIKLLVGTLDINEFVVLVERVCKAEELSKENKKADSEARDERKRSMSRFSQPPMKRFRDASNRSNISFGHSRQSVGPRTQAPIQSSVGSVKSNKPECRLCVRRDGKYNNRVCYKCESRDHFIRDYLELAEKDNTQNVRLSNMSARGRPPRNIGNVSGSQRRTMDTTVRSEARAPAQAYAIRAREEASSPDVITVLSKTLPVESTEFVIRVSNPLGKCVLVDKVCKNCPLMFRDICFLANFMLLPFDTFDIILGMNWLTLHNTISIYLRSQNDEIVRIESSDLNGLPAVISLMKALNYVRKGCEAYLAYVIDTKVSEKKVESVPMNYWDYLQSEKLNLVLN</sequence>
<dbReference type="Proteomes" id="UP000325315">
    <property type="component" value="Unassembled WGS sequence"/>
</dbReference>
<comment type="caution">
    <text evidence="3">The sequence shown here is derived from an EMBL/GenBank/DDBJ whole genome shotgun (WGS) entry which is preliminary data.</text>
</comment>
<dbReference type="InterPro" id="IPR021109">
    <property type="entry name" value="Peptidase_aspartic_dom_sf"/>
</dbReference>
<dbReference type="PANTHER" id="PTHR15503:SF45">
    <property type="entry name" value="RNA-DIRECTED DNA POLYMERASE HOMOLOG"/>
    <property type="match status" value="1"/>
</dbReference>
<dbReference type="OrthoDB" id="2272416at2759"/>
<dbReference type="Pfam" id="PF08284">
    <property type="entry name" value="RVP_2"/>
    <property type="match status" value="1"/>
</dbReference>
<evidence type="ECO:0000256" key="1">
    <source>
        <dbReference type="SAM" id="MobiDB-lite"/>
    </source>
</evidence>
<proteinExistence type="predicted"/>
<feature type="domain" description="Retrotransposon gag" evidence="2">
    <location>
        <begin position="114"/>
        <end position="191"/>
    </location>
</feature>
<feature type="region of interest" description="Disordered" evidence="1">
    <location>
        <begin position="332"/>
        <end position="361"/>
    </location>
</feature>
<dbReference type="InterPro" id="IPR005162">
    <property type="entry name" value="Retrotrans_gag_dom"/>
</dbReference>
<keyword evidence="4" id="KW-1185">Reference proteome</keyword>
<reference evidence="4" key="1">
    <citation type="journal article" date="2019" name="Plant Biotechnol. J.">
        <title>Genome sequencing of the Australian wild diploid species Gossypium australe highlights disease resistance and delayed gland morphogenesis.</title>
        <authorList>
            <person name="Cai Y."/>
            <person name="Cai X."/>
            <person name="Wang Q."/>
            <person name="Wang P."/>
            <person name="Zhang Y."/>
            <person name="Cai C."/>
            <person name="Xu Y."/>
            <person name="Wang K."/>
            <person name="Zhou Z."/>
            <person name="Wang C."/>
            <person name="Geng S."/>
            <person name="Li B."/>
            <person name="Dong Q."/>
            <person name="Hou Y."/>
            <person name="Wang H."/>
            <person name="Ai P."/>
            <person name="Liu Z."/>
            <person name="Yi F."/>
            <person name="Sun M."/>
            <person name="An G."/>
            <person name="Cheng J."/>
            <person name="Zhang Y."/>
            <person name="Shi Q."/>
            <person name="Xie Y."/>
            <person name="Shi X."/>
            <person name="Chang Y."/>
            <person name="Huang F."/>
            <person name="Chen Y."/>
            <person name="Hong S."/>
            <person name="Mi L."/>
            <person name="Sun Q."/>
            <person name="Zhang L."/>
            <person name="Zhou B."/>
            <person name="Peng R."/>
            <person name="Zhang X."/>
            <person name="Liu F."/>
        </authorList>
    </citation>
    <scope>NUCLEOTIDE SEQUENCE [LARGE SCALE GENOMIC DNA]</scope>
    <source>
        <strain evidence="4">cv. PA1801</strain>
    </source>
</reference>